<dbReference type="PROSITE" id="PS00636">
    <property type="entry name" value="DNAJ_1"/>
    <property type="match status" value="1"/>
</dbReference>
<dbReference type="SMART" id="SM00271">
    <property type="entry name" value="DnaJ"/>
    <property type="match status" value="1"/>
</dbReference>
<dbReference type="EMBL" id="LVWL01000018">
    <property type="protein sequence ID" value="ORI08745.1"/>
    <property type="molecule type" value="Genomic_DNA"/>
</dbReference>
<dbReference type="CDD" id="cd06257">
    <property type="entry name" value="DnaJ"/>
    <property type="match status" value="1"/>
</dbReference>
<reference evidence="3" key="2">
    <citation type="submission" date="2016-07" db="EMBL/GenBank/DDBJ databases">
        <title>Comparative genomics of the Campylobacter concisus group.</title>
        <authorList>
            <person name="Miller W.G."/>
            <person name="Yee E."/>
            <person name="Chapman M.H."/>
            <person name="Huynh S."/>
            <person name="Bono J.L."/>
            <person name="On S.L.W."/>
            <person name="StLeger J."/>
            <person name="Foster G."/>
            <person name="Parker C.T."/>
        </authorList>
    </citation>
    <scope>NUCLEOTIDE SEQUENCE</scope>
    <source>
        <strain evidence="3">ATCC 33237</strain>
    </source>
</reference>
<reference evidence="4 6" key="3">
    <citation type="journal article" date="2017" name="Gene Rep">
        <title>The ribosomal RNA operon (rrn) of Campylobacter concisus supports molecular typing to genomospecies level.</title>
        <authorList>
            <person name="Huq M."/>
            <person name="Van T.T.H."/>
            <person name="Gurtler V."/>
            <person name="Elshagmani E."/>
            <person name="Allemailem K.S."/>
            <person name="Smooker P.M."/>
            <person name="Istivan T.S."/>
        </authorList>
    </citation>
    <scope>NUCLEOTIDE SEQUENCE [LARGE SCALE GENOMIC DNA]</scope>
    <source>
        <strain evidence="4 6">RCH 26</strain>
    </source>
</reference>
<dbReference type="AlphaFoldDB" id="A0A0M4SME3"/>
<dbReference type="KEGG" id="ccoc:CCON33237_0784"/>
<keyword evidence="1" id="KW-0143">Chaperone</keyword>
<evidence type="ECO:0000313" key="5">
    <source>
        <dbReference type="Proteomes" id="UP000066049"/>
    </source>
</evidence>
<evidence type="ECO:0000313" key="4">
    <source>
        <dbReference type="EMBL" id="ORI08745.1"/>
    </source>
</evidence>
<feature type="domain" description="J" evidence="2">
    <location>
        <begin position="4"/>
        <end position="68"/>
    </location>
</feature>
<dbReference type="SUPFAM" id="SSF46565">
    <property type="entry name" value="Chaperone J-domain"/>
    <property type="match status" value="1"/>
</dbReference>
<dbReference type="GO" id="GO:0005737">
    <property type="term" value="C:cytoplasm"/>
    <property type="evidence" value="ECO:0007669"/>
    <property type="project" value="TreeGrafter"/>
</dbReference>
<dbReference type="Pfam" id="PF01556">
    <property type="entry name" value="DnaJ_C"/>
    <property type="match status" value="1"/>
</dbReference>
<evidence type="ECO:0000259" key="2">
    <source>
        <dbReference type="PROSITE" id="PS50076"/>
    </source>
</evidence>
<dbReference type="PANTHER" id="PTHR43096:SF52">
    <property type="entry name" value="DNAJ HOMOLOG 1, MITOCHONDRIAL-RELATED"/>
    <property type="match status" value="1"/>
</dbReference>
<dbReference type="InterPro" id="IPR002939">
    <property type="entry name" value="DnaJ_C"/>
</dbReference>
<dbReference type="CDD" id="cd10747">
    <property type="entry name" value="DnaJ_C"/>
    <property type="match status" value="1"/>
</dbReference>
<protein>
    <submittedName>
        <fullName evidence="3">Co-chaperone-curved DNA binding protein A</fullName>
    </submittedName>
    <submittedName>
        <fullName evidence="4">DnaJ family protein</fullName>
    </submittedName>
</protein>
<dbReference type="InterPro" id="IPR018253">
    <property type="entry name" value="DnaJ_domain_CS"/>
</dbReference>
<dbReference type="InterPro" id="IPR036869">
    <property type="entry name" value="J_dom_sf"/>
</dbReference>
<dbReference type="PATRIC" id="fig|199.248.peg.813"/>
<evidence type="ECO:0000256" key="1">
    <source>
        <dbReference type="ARBA" id="ARBA00023186"/>
    </source>
</evidence>
<dbReference type="Proteomes" id="UP000192671">
    <property type="component" value="Unassembled WGS sequence"/>
</dbReference>
<evidence type="ECO:0000313" key="3">
    <source>
        <dbReference type="EMBL" id="ALF47471.1"/>
    </source>
</evidence>
<dbReference type="Proteomes" id="UP000066049">
    <property type="component" value="Chromosome"/>
</dbReference>
<dbReference type="Pfam" id="PF00226">
    <property type="entry name" value="DnaJ"/>
    <property type="match status" value="1"/>
</dbReference>
<name>A0A0M4SME3_9BACT</name>
<dbReference type="PRINTS" id="PR00625">
    <property type="entry name" value="JDOMAIN"/>
</dbReference>
<dbReference type="InterPro" id="IPR008971">
    <property type="entry name" value="HSP40/DnaJ_pept-bd"/>
</dbReference>
<accession>A0A0M4SME3</accession>
<sequence>MSESLYETLGVSKGASSDEIKKAYRKLARKYHPDINKDPGAEDKFKEINAAYEILSDDKKRAQYDQYGDTMFGGQNFHDFASSSADMGDLNEILKNIFSGGFGGGGAKFSSGFGSNFGGFDGFSSGGFGFGGADLDVNAKISIPFDVAVTGGEHKINFNGESIKIKIPSGIEGGEKLRVKGKGKSAGGQKGDLILAISVEPSDEYERVGDDLYKDIEIPLKTMLFGGKVDVHTYKKDVTIKIAENSKTGTKIRLKGYGVQNRKSGIYGDLYLKARVKLPNISELDEGLVKELKEKLPE</sequence>
<dbReference type="PANTHER" id="PTHR43096">
    <property type="entry name" value="DNAJ HOMOLOG 1, MITOCHONDRIAL-RELATED"/>
    <property type="match status" value="1"/>
</dbReference>
<dbReference type="InterPro" id="IPR001623">
    <property type="entry name" value="DnaJ_domain"/>
</dbReference>
<dbReference type="PROSITE" id="PS50076">
    <property type="entry name" value="DNAJ_2"/>
    <property type="match status" value="1"/>
</dbReference>
<dbReference type="EMBL" id="CP012541">
    <property type="protein sequence ID" value="ALF47471.1"/>
    <property type="molecule type" value="Genomic_DNA"/>
</dbReference>
<dbReference type="GO" id="GO:0042026">
    <property type="term" value="P:protein refolding"/>
    <property type="evidence" value="ECO:0007669"/>
    <property type="project" value="TreeGrafter"/>
</dbReference>
<dbReference type="RefSeq" id="WP_054196486.1">
    <property type="nucleotide sequence ID" value="NZ_CABMKQ010000064.1"/>
</dbReference>
<evidence type="ECO:0000313" key="6">
    <source>
        <dbReference type="Proteomes" id="UP000192671"/>
    </source>
</evidence>
<dbReference type="GeneID" id="28662458"/>
<reference evidence="5" key="1">
    <citation type="submission" date="2015-08" db="EMBL/GenBank/DDBJ databases">
        <title>Comparative genomics of the Campylobacter concisus group.</title>
        <authorList>
            <person name="Miller W.G."/>
            <person name="Yee E."/>
            <person name="Chapman M.H."/>
            <person name="Huynh S."/>
            <person name="Bono J.L."/>
            <person name="On S.L.W."/>
            <person name="St Leger J."/>
            <person name="Foster G."/>
            <person name="Parker C.T."/>
        </authorList>
    </citation>
    <scope>NUCLEOTIDE SEQUENCE [LARGE SCALE GENOMIC DNA]</scope>
    <source>
        <strain evidence="5">ATCC 33237</strain>
    </source>
</reference>
<dbReference type="GO" id="GO:0051082">
    <property type="term" value="F:unfolded protein binding"/>
    <property type="evidence" value="ECO:0007669"/>
    <property type="project" value="InterPro"/>
</dbReference>
<gene>
    <name evidence="3" type="primary">cbpA</name>
    <name evidence="4" type="ORF">A3835_04335</name>
    <name evidence="3" type="ORF">CCON33237_0784</name>
</gene>
<dbReference type="SUPFAM" id="SSF49493">
    <property type="entry name" value="HSP40/DnaJ peptide-binding domain"/>
    <property type="match status" value="2"/>
</dbReference>
<proteinExistence type="predicted"/>
<organism evidence="3 5">
    <name type="scientific">Campylobacter concisus</name>
    <dbReference type="NCBI Taxonomy" id="199"/>
    <lineage>
        <taxon>Bacteria</taxon>
        <taxon>Pseudomonadati</taxon>
        <taxon>Campylobacterota</taxon>
        <taxon>Epsilonproteobacteria</taxon>
        <taxon>Campylobacterales</taxon>
        <taxon>Campylobacteraceae</taxon>
        <taxon>Campylobacter</taxon>
    </lineage>
</organism>
<dbReference type="Gene3D" id="2.60.260.20">
    <property type="entry name" value="Urease metallochaperone UreE, N-terminal domain"/>
    <property type="match status" value="2"/>
</dbReference>
<dbReference type="Gene3D" id="1.10.287.110">
    <property type="entry name" value="DnaJ domain"/>
    <property type="match status" value="1"/>
</dbReference>